<dbReference type="InterPro" id="IPR001387">
    <property type="entry name" value="Cro/C1-type_HTH"/>
</dbReference>
<dbReference type="Proteomes" id="UP000604391">
    <property type="component" value="Unassembled WGS sequence"/>
</dbReference>
<evidence type="ECO:0000259" key="5">
    <source>
        <dbReference type="PROSITE" id="PS50943"/>
    </source>
</evidence>
<name>A0A832ULD4_9ARCH</name>
<dbReference type="CDD" id="cd00093">
    <property type="entry name" value="HTH_XRE"/>
    <property type="match status" value="1"/>
</dbReference>
<comment type="caution">
    <text evidence="6">The sequence shown here is derived from an EMBL/GenBank/DDBJ whole genome shotgun (WGS) entry which is preliminary data.</text>
</comment>
<organism evidence="6 7">
    <name type="scientific">Candidatus Undinarchaeum marinum</name>
    <dbReference type="NCBI Taxonomy" id="2756141"/>
    <lineage>
        <taxon>Archaea</taxon>
        <taxon>Candidatus Undinarchaeota</taxon>
        <taxon>Candidatus Undinarchaeia</taxon>
        <taxon>Candidatus Undinarchaeales</taxon>
        <taxon>Candidatus Undinarchaeaceae</taxon>
        <taxon>Candidatus Undinarchaeum</taxon>
    </lineage>
</organism>
<dbReference type="SMART" id="SM00530">
    <property type="entry name" value="HTH_XRE"/>
    <property type="match status" value="1"/>
</dbReference>
<feature type="domain" description="HTH cro/C1-type" evidence="5">
    <location>
        <begin position="135"/>
        <end position="182"/>
    </location>
</feature>
<dbReference type="SUPFAM" id="SSF47413">
    <property type="entry name" value="lambda repressor-like DNA-binding domains"/>
    <property type="match status" value="1"/>
</dbReference>
<dbReference type="InterPro" id="IPR020886">
    <property type="entry name" value="MTH_967-like"/>
</dbReference>
<dbReference type="InterPro" id="IPR059051">
    <property type="entry name" value="MTH_967_PDDEXK"/>
</dbReference>
<keyword evidence="3 4" id="KW-0804">Transcription</keyword>
<dbReference type="EMBL" id="DVAD01000003">
    <property type="protein sequence ID" value="HIJ99293.1"/>
    <property type="molecule type" value="Genomic_DNA"/>
</dbReference>
<sequence>MIPERSQRENLLERAAGLLEALGFSVARQLTPSCFDLLARDGDTIFLLKILSNVDSLTEEQSIDLRRVSNVIGATPMLIGESARGETMMEHTVYERYNIACVSFKTFENALSEHNFPFVYSKKGGFYSHLNTDYLRKLMQKNNISAGALAREAGISKSSLLNYERGQGASIENIERLQEALGDLVLDPIDVFRFEEESPELSSGGSRIERIVESHFGDIGFRTAAVTKASFSLIGRSKKDIIFTGLESKSLEKRAEDIRVSSKVLGQHGMFVLKKTEERQVSGVPVLGEQEFQETVTSKQLLKLLRELEEVD</sequence>
<dbReference type="Pfam" id="PF26553">
    <property type="entry name" value="PDDEXK_19"/>
    <property type="match status" value="1"/>
</dbReference>
<dbReference type="InterPro" id="IPR010982">
    <property type="entry name" value="Lambda_DNA-bd_dom_sf"/>
</dbReference>
<accession>A0A832ULD4</accession>
<keyword evidence="7" id="KW-1185">Reference proteome</keyword>
<reference evidence="6 7" key="1">
    <citation type="journal article" name="Nat. Commun.">
        <title>Undinarchaeota illuminate DPANN phylogeny and the impact of gene transfer on archaeal evolution.</title>
        <authorList>
            <person name="Dombrowski N."/>
            <person name="Williams T.A."/>
            <person name="Sun J."/>
            <person name="Woodcroft B.J."/>
            <person name="Lee J.H."/>
            <person name="Minh B.Q."/>
            <person name="Rinke C."/>
            <person name="Spang A."/>
        </authorList>
    </citation>
    <scope>NUCLEOTIDE SEQUENCE [LARGE SCALE GENOMIC DNA]</scope>
    <source>
        <strain evidence="6">MAG_bin17</strain>
    </source>
</reference>
<protein>
    <recommendedName>
        <fullName evidence="4">Putative HTH-type transcriptional regulatory protein H1011_00530</fullName>
    </recommendedName>
</protein>
<dbReference type="AlphaFoldDB" id="A0A832ULD4"/>
<dbReference type="Gene3D" id="1.10.260.40">
    <property type="entry name" value="lambda repressor-like DNA-binding domains"/>
    <property type="match status" value="1"/>
</dbReference>
<dbReference type="HAMAP" id="MF_00584">
    <property type="entry name" value="HTH_type_cro_C1"/>
    <property type="match status" value="1"/>
</dbReference>
<dbReference type="GO" id="GO:0003700">
    <property type="term" value="F:DNA-binding transcription factor activity"/>
    <property type="evidence" value="ECO:0007669"/>
    <property type="project" value="UniProtKB-UniRule"/>
</dbReference>
<dbReference type="Pfam" id="PF01381">
    <property type="entry name" value="HTH_3"/>
    <property type="match status" value="1"/>
</dbReference>
<gene>
    <name evidence="6" type="ORF">H1011_00530</name>
</gene>
<evidence type="ECO:0000256" key="3">
    <source>
        <dbReference type="ARBA" id="ARBA00023163"/>
    </source>
</evidence>
<evidence type="ECO:0000313" key="6">
    <source>
        <dbReference type="EMBL" id="HIJ99293.1"/>
    </source>
</evidence>
<dbReference type="GO" id="GO:0003677">
    <property type="term" value="F:DNA binding"/>
    <property type="evidence" value="ECO:0007669"/>
    <property type="project" value="UniProtKB-KW"/>
</dbReference>
<keyword evidence="2 4" id="KW-0238">DNA-binding</keyword>
<keyword evidence="1 4" id="KW-0805">Transcription regulation</keyword>
<dbReference type="PROSITE" id="PS50943">
    <property type="entry name" value="HTH_CROC1"/>
    <property type="match status" value="1"/>
</dbReference>
<evidence type="ECO:0000256" key="4">
    <source>
        <dbReference type="HAMAP-Rule" id="MF_00584"/>
    </source>
</evidence>
<evidence type="ECO:0000256" key="1">
    <source>
        <dbReference type="ARBA" id="ARBA00023015"/>
    </source>
</evidence>
<evidence type="ECO:0000313" key="7">
    <source>
        <dbReference type="Proteomes" id="UP000604391"/>
    </source>
</evidence>
<evidence type="ECO:0000256" key="2">
    <source>
        <dbReference type="ARBA" id="ARBA00023125"/>
    </source>
</evidence>
<proteinExistence type="inferred from homology"/>